<protein>
    <submittedName>
        <fullName evidence="3">Uncharacterized protein</fullName>
    </submittedName>
</protein>
<organism evidence="3 4">
    <name type="scientific">Hapsidospora chrysogenum (strain ATCC 11550 / CBS 779.69 / DSM 880 / IAM 14645 / JCM 23072 / IMI 49137)</name>
    <name type="common">Acremonium chrysogenum</name>
    <dbReference type="NCBI Taxonomy" id="857340"/>
    <lineage>
        <taxon>Eukaryota</taxon>
        <taxon>Fungi</taxon>
        <taxon>Dikarya</taxon>
        <taxon>Ascomycota</taxon>
        <taxon>Pezizomycotina</taxon>
        <taxon>Sordariomycetes</taxon>
        <taxon>Hypocreomycetidae</taxon>
        <taxon>Hypocreales</taxon>
        <taxon>Bionectriaceae</taxon>
        <taxon>Hapsidospora</taxon>
    </lineage>
</organism>
<name>A0A086TBM8_HAPC1</name>
<keyword evidence="4" id="KW-1185">Reference proteome</keyword>
<proteinExistence type="predicted"/>
<keyword evidence="2" id="KW-1133">Transmembrane helix</keyword>
<evidence type="ECO:0000256" key="1">
    <source>
        <dbReference type="SAM" id="MobiDB-lite"/>
    </source>
</evidence>
<evidence type="ECO:0000313" key="4">
    <source>
        <dbReference type="Proteomes" id="UP000029964"/>
    </source>
</evidence>
<keyword evidence="2" id="KW-0472">Membrane</keyword>
<evidence type="ECO:0000313" key="3">
    <source>
        <dbReference type="EMBL" id="KFH46760.1"/>
    </source>
</evidence>
<dbReference type="STRING" id="857340.A0A086TBM8"/>
<feature type="transmembrane region" description="Helical" evidence="2">
    <location>
        <begin position="26"/>
        <end position="47"/>
    </location>
</feature>
<comment type="caution">
    <text evidence="3">The sequence shown here is derived from an EMBL/GenBank/DDBJ whole genome shotgun (WGS) entry which is preliminary data.</text>
</comment>
<dbReference type="AlphaFoldDB" id="A0A086TBM8"/>
<gene>
    <name evidence="3" type="ORF">ACRE_024000</name>
</gene>
<feature type="compositionally biased region" description="Low complexity" evidence="1">
    <location>
        <begin position="74"/>
        <end position="86"/>
    </location>
</feature>
<keyword evidence="2" id="KW-0812">Transmembrane</keyword>
<dbReference type="EMBL" id="JPKY01000016">
    <property type="protein sequence ID" value="KFH46760.1"/>
    <property type="molecule type" value="Genomic_DNA"/>
</dbReference>
<reference evidence="4" key="1">
    <citation type="journal article" date="2014" name="Genome Announc.">
        <title>Genome sequence and annotation of Acremonium chrysogenum, producer of the beta-lactam antibiotic cephalosporin C.</title>
        <authorList>
            <person name="Terfehr D."/>
            <person name="Dahlmann T.A."/>
            <person name="Specht T."/>
            <person name="Zadra I."/>
            <person name="Kuernsteiner H."/>
            <person name="Kueck U."/>
        </authorList>
    </citation>
    <scope>NUCLEOTIDE SEQUENCE [LARGE SCALE GENOMIC DNA]</scope>
    <source>
        <strain evidence="4">ATCC 11550 / CBS 779.69 / DSM 880 / IAM 14645 / JCM 23072 / IMI 49137</strain>
    </source>
</reference>
<sequence>MGQFDWFKSLGASDRAVAVLNDQPQLFTTLILVIVGLLLECLFIWFIHFSTMKPEQKNKKKKKTPPAKPDGAKGKPAGAGPAPARGGEVRRKWGMRVRG</sequence>
<accession>A0A086TBM8</accession>
<evidence type="ECO:0000256" key="2">
    <source>
        <dbReference type="SAM" id="Phobius"/>
    </source>
</evidence>
<dbReference type="Proteomes" id="UP000029964">
    <property type="component" value="Unassembled WGS sequence"/>
</dbReference>
<dbReference type="HOGENOM" id="CLU_182417_0_0_1"/>
<feature type="region of interest" description="Disordered" evidence="1">
    <location>
        <begin position="54"/>
        <end position="99"/>
    </location>
</feature>